<evidence type="ECO:0000313" key="2">
    <source>
        <dbReference type="Proteomes" id="UP000183983"/>
    </source>
</evidence>
<protein>
    <submittedName>
        <fullName evidence="1">Uncharacterized protein</fullName>
    </submittedName>
</protein>
<gene>
    <name evidence="1" type="ORF">SAMN05216593_101227</name>
</gene>
<dbReference type="RefSeq" id="WP_073161885.1">
    <property type="nucleotide sequence ID" value="NZ_FRDA01000001.1"/>
</dbReference>
<dbReference type="AlphaFoldDB" id="A0A1M7JBE6"/>
<dbReference type="Proteomes" id="UP000183983">
    <property type="component" value="Unassembled WGS sequence"/>
</dbReference>
<dbReference type="STRING" id="1190415.SAMN05216593_101227"/>
<dbReference type="OrthoDB" id="6980581at2"/>
<evidence type="ECO:0000313" key="1">
    <source>
        <dbReference type="EMBL" id="SHM50203.1"/>
    </source>
</evidence>
<organism evidence="1 2">
    <name type="scientific">Pseudomonas asturiensis</name>
    <dbReference type="NCBI Taxonomy" id="1190415"/>
    <lineage>
        <taxon>Bacteria</taxon>
        <taxon>Pseudomonadati</taxon>
        <taxon>Pseudomonadota</taxon>
        <taxon>Gammaproteobacteria</taxon>
        <taxon>Pseudomonadales</taxon>
        <taxon>Pseudomonadaceae</taxon>
        <taxon>Pseudomonas</taxon>
    </lineage>
</organism>
<name>A0A1M7JBE6_9PSED</name>
<dbReference type="EMBL" id="FRDA01000001">
    <property type="protein sequence ID" value="SHM50203.1"/>
    <property type="molecule type" value="Genomic_DNA"/>
</dbReference>
<proteinExistence type="predicted"/>
<accession>A0A1M7JBE6</accession>
<reference evidence="1 2" key="1">
    <citation type="submission" date="2016-11" db="EMBL/GenBank/DDBJ databases">
        <authorList>
            <person name="Jaros S."/>
            <person name="Januszkiewicz K."/>
            <person name="Wedrychowicz H."/>
        </authorList>
    </citation>
    <scope>NUCLEOTIDE SEQUENCE [LARGE SCALE GENOMIC DNA]</scope>
    <source>
        <strain evidence="1 2">LMG 26898</strain>
    </source>
</reference>
<sequence>MQIEQLKDIQAYVQRTADDLERVSRNMAGHLAYLQSHSRSTEARAVSEQIQGLKASVQDLRGVFNS</sequence>